<dbReference type="AlphaFoldDB" id="A0A532V1S1"/>
<keyword evidence="1" id="KW-1133">Transmembrane helix</keyword>
<protein>
    <recommendedName>
        <fullName evidence="4">Membrane-associated protein</fullName>
    </recommendedName>
</protein>
<name>A0A532V1S1_UNCL8</name>
<organism evidence="2 3">
    <name type="scientific">candidate division LCP-89 bacterium B3_LCP</name>
    <dbReference type="NCBI Taxonomy" id="2012998"/>
    <lineage>
        <taxon>Bacteria</taxon>
        <taxon>Pseudomonadati</taxon>
        <taxon>Bacteria division LCP-89</taxon>
    </lineage>
</organism>
<keyword evidence="1" id="KW-0812">Transmembrane</keyword>
<feature type="transmembrane region" description="Helical" evidence="1">
    <location>
        <begin position="7"/>
        <end position="29"/>
    </location>
</feature>
<dbReference type="NCBIfam" id="NF037947">
    <property type="entry name" value="holin_4"/>
    <property type="match status" value="1"/>
</dbReference>
<feature type="transmembrane region" description="Helical" evidence="1">
    <location>
        <begin position="49"/>
        <end position="76"/>
    </location>
</feature>
<evidence type="ECO:0000256" key="1">
    <source>
        <dbReference type="SAM" id="Phobius"/>
    </source>
</evidence>
<comment type="caution">
    <text evidence="2">The sequence shown here is derived from an EMBL/GenBank/DDBJ whole genome shotgun (WGS) entry which is preliminary data.</text>
</comment>
<keyword evidence="1" id="KW-0472">Membrane</keyword>
<dbReference type="Proteomes" id="UP000319619">
    <property type="component" value="Unassembled WGS sequence"/>
</dbReference>
<sequence length="86" mass="9144">MRLNVKALALTSAILVGVGLFLATWWLIILEGSGATTTIFNRVYLGYTITPLGSIIGLVWGFVDGLICGAIFAWLYNALLPKASAA</sequence>
<dbReference type="EMBL" id="NJBN01000003">
    <property type="protein sequence ID" value="TKJ41079.1"/>
    <property type="molecule type" value="Genomic_DNA"/>
</dbReference>
<evidence type="ECO:0000313" key="3">
    <source>
        <dbReference type="Proteomes" id="UP000319619"/>
    </source>
</evidence>
<gene>
    <name evidence="2" type="ORF">CEE37_05275</name>
</gene>
<evidence type="ECO:0008006" key="4">
    <source>
        <dbReference type="Google" id="ProtNLM"/>
    </source>
</evidence>
<proteinExistence type="predicted"/>
<evidence type="ECO:0000313" key="2">
    <source>
        <dbReference type="EMBL" id="TKJ41079.1"/>
    </source>
</evidence>
<reference evidence="2 3" key="1">
    <citation type="submission" date="2017-06" db="EMBL/GenBank/DDBJ databases">
        <title>Novel microbial phyla capable of carbon fixation and sulfur reduction in deep-sea sediments.</title>
        <authorList>
            <person name="Huang J."/>
            <person name="Baker B."/>
            <person name="Wang Y."/>
        </authorList>
    </citation>
    <scope>NUCLEOTIDE SEQUENCE [LARGE SCALE GENOMIC DNA]</scope>
    <source>
        <strain evidence="2">B3_LCP</strain>
    </source>
</reference>
<accession>A0A532V1S1</accession>